<reference evidence="1 2" key="1">
    <citation type="submission" date="2018-09" db="EMBL/GenBank/DDBJ databases">
        <authorList>
            <person name="Zhu H."/>
        </authorList>
    </citation>
    <scope>NUCLEOTIDE SEQUENCE [LARGE SCALE GENOMIC DNA]</scope>
    <source>
        <strain evidence="1 2">K2R10-39</strain>
    </source>
</reference>
<dbReference type="Proteomes" id="UP000285190">
    <property type="component" value="Unassembled WGS sequence"/>
</dbReference>
<comment type="caution">
    <text evidence="1">The sequence shown here is derived from an EMBL/GenBank/DDBJ whole genome shotgun (WGS) entry which is preliminary data.</text>
</comment>
<proteinExistence type="predicted"/>
<dbReference type="SUPFAM" id="SSF103025">
    <property type="entry name" value="Folate-binding domain"/>
    <property type="match status" value="1"/>
</dbReference>
<evidence type="ECO:0000313" key="1">
    <source>
        <dbReference type="EMBL" id="RJG06153.1"/>
    </source>
</evidence>
<keyword evidence="2" id="KW-1185">Reference proteome</keyword>
<dbReference type="EMBL" id="QYUN01000002">
    <property type="protein sequence ID" value="RJG06153.1"/>
    <property type="molecule type" value="Genomic_DNA"/>
</dbReference>
<dbReference type="Gene3D" id="3.30.70.1630">
    <property type="match status" value="1"/>
</dbReference>
<evidence type="ECO:0000313" key="2">
    <source>
        <dbReference type="Proteomes" id="UP000285190"/>
    </source>
</evidence>
<dbReference type="GO" id="GO:0016226">
    <property type="term" value="P:iron-sulfur cluster assembly"/>
    <property type="evidence" value="ECO:0007669"/>
    <property type="project" value="TreeGrafter"/>
</dbReference>
<dbReference type="InterPro" id="IPR045179">
    <property type="entry name" value="YgfZ/GcvT"/>
</dbReference>
<sequence>MTEFTSTWLQFLARNGALLQGEDGSGIVGFAAGDASDAALTSFVAPLPDLGLIAATGEDAASFLHTQLTNDVEHLGSGEARLAGYCSPKGRLLATFLMWKTADAIMLQLPREIQPAVQKRLQMFVLRAKAKLNDVSDNRVILGLVGHAASAALPAWFPSMPAAPYAKIDSAAGTLIRVADAFAAPRYLWITDVETAQQVWPVLTKSLPPAGSHAWQRSEIHAGVPAVMQKTQEQFVPQMVNFDIIGGVNFKKGCYPGQEIVARTHYLGKVKRRMMLASVDAGDVKPGTEVFLSAEPDQPSGMVVNAAPNAHGGMDCLVEIKTAAVSEGTVHAGSPDGAVLRFGALPYSLPDAAQVESQIR</sequence>
<dbReference type="PANTHER" id="PTHR22602">
    <property type="entry name" value="TRANSFERASE CAF17, MITOCHONDRIAL-RELATED"/>
    <property type="match status" value="1"/>
</dbReference>
<dbReference type="OrthoDB" id="9796287at2"/>
<dbReference type="AlphaFoldDB" id="A0A418X135"/>
<dbReference type="PANTHER" id="PTHR22602:SF0">
    <property type="entry name" value="TRANSFERASE CAF17, MITOCHONDRIAL-RELATED"/>
    <property type="match status" value="1"/>
</dbReference>
<organism evidence="1 2">
    <name type="scientific">Noviherbaspirillum cavernae</name>
    <dbReference type="NCBI Taxonomy" id="2320862"/>
    <lineage>
        <taxon>Bacteria</taxon>
        <taxon>Pseudomonadati</taxon>
        <taxon>Pseudomonadota</taxon>
        <taxon>Betaproteobacteria</taxon>
        <taxon>Burkholderiales</taxon>
        <taxon>Oxalobacteraceae</taxon>
        <taxon>Noviherbaspirillum</taxon>
    </lineage>
</organism>
<dbReference type="NCBIfam" id="TIGR03317">
    <property type="entry name" value="ygfZ_signature"/>
    <property type="match status" value="1"/>
</dbReference>
<accession>A0A418X135</accession>
<dbReference type="RefSeq" id="WP_119738473.1">
    <property type="nucleotide sequence ID" value="NZ_QYUN01000002.1"/>
</dbReference>
<dbReference type="InterPro" id="IPR017703">
    <property type="entry name" value="YgfZ/GCV_T_CS"/>
</dbReference>
<dbReference type="Gene3D" id="3.30.70.1400">
    <property type="entry name" value="Aminomethyltransferase beta-barrel domains"/>
    <property type="match status" value="1"/>
</dbReference>
<gene>
    <name evidence="1" type="ORF">D3870_09170</name>
</gene>
<protein>
    <submittedName>
        <fullName evidence="1">Folate-binding protein</fullName>
    </submittedName>
</protein>
<name>A0A418X135_9BURK</name>
<dbReference type="Gene3D" id="2.40.30.160">
    <property type="match status" value="1"/>
</dbReference>